<evidence type="ECO:0000313" key="3">
    <source>
        <dbReference type="Proteomes" id="UP000434172"/>
    </source>
</evidence>
<gene>
    <name evidence="2" type="ORF">GQ607_009720</name>
</gene>
<comment type="caution">
    <text evidence="2">The sequence shown here is derived from an EMBL/GenBank/DDBJ whole genome shotgun (WGS) entry which is preliminary data.</text>
</comment>
<proteinExistence type="predicted"/>
<dbReference type="EMBL" id="WOWK01000056">
    <property type="protein sequence ID" value="KAF0322957.1"/>
    <property type="molecule type" value="Genomic_DNA"/>
</dbReference>
<reference evidence="2 3" key="1">
    <citation type="submission" date="2019-12" db="EMBL/GenBank/DDBJ databases">
        <title>A genome sequence resource for the geographically widespread anthracnose pathogen Colletotrichum asianum.</title>
        <authorList>
            <person name="Meng Y."/>
        </authorList>
    </citation>
    <scope>NUCLEOTIDE SEQUENCE [LARGE SCALE GENOMIC DNA]</scope>
    <source>
        <strain evidence="2 3">ICMP 18580</strain>
    </source>
</reference>
<keyword evidence="1" id="KW-0732">Signal</keyword>
<dbReference type="Proteomes" id="UP000434172">
    <property type="component" value="Unassembled WGS sequence"/>
</dbReference>
<feature type="signal peptide" evidence="1">
    <location>
        <begin position="1"/>
        <end position="18"/>
    </location>
</feature>
<keyword evidence="3" id="KW-1185">Reference proteome</keyword>
<evidence type="ECO:0000256" key="1">
    <source>
        <dbReference type="SAM" id="SignalP"/>
    </source>
</evidence>
<evidence type="ECO:0000313" key="2">
    <source>
        <dbReference type="EMBL" id="KAF0322957.1"/>
    </source>
</evidence>
<protein>
    <submittedName>
        <fullName evidence="2">Uncharacterized protein</fullName>
    </submittedName>
</protein>
<accession>A0A8H3ZPH6</accession>
<name>A0A8H3ZPH6_9PEZI</name>
<organism evidence="2 3">
    <name type="scientific">Colletotrichum asianum</name>
    <dbReference type="NCBI Taxonomy" id="702518"/>
    <lineage>
        <taxon>Eukaryota</taxon>
        <taxon>Fungi</taxon>
        <taxon>Dikarya</taxon>
        <taxon>Ascomycota</taxon>
        <taxon>Pezizomycotina</taxon>
        <taxon>Sordariomycetes</taxon>
        <taxon>Hypocreomycetidae</taxon>
        <taxon>Glomerellales</taxon>
        <taxon>Glomerellaceae</taxon>
        <taxon>Colletotrichum</taxon>
        <taxon>Colletotrichum gloeosporioides species complex</taxon>
    </lineage>
</organism>
<dbReference type="OrthoDB" id="4829462at2759"/>
<feature type="chain" id="PRO_5034669652" evidence="1">
    <location>
        <begin position="19"/>
        <end position="117"/>
    </location>
</feature>
<dbReference type="AlphaFoldDB" id="A0A8H3ZPH6"/>
<sequence length="117" mass="12087">MRTSFISVIVGFAAFAAASPMPEPTAPPAVSDCTITVTHFDPGFTGDFQPTTTITQYNSTVTVPSPVDCHGCAHVTTADAQAPNWGGHGPAYEKVIYVPATVPTTVTSPVCATPTAF</sequence>